<sequence>MAAQLKVIKDGEPRILFGATVAATGLSLFGAESLKIWFMEAGPVLITLPLLALRYRKFRLTPLLYRLMFLHGLILLLGAHYTYAKVPLGFWVQRAFNLKRNNYDRLGHIFQGFVPAVLVREILLRKKVVRSEGIWLPGITIAICLAFSAYYELVEWFTAVVGGDENGDFMGSQGDAFDAQWDMLLALVGACCSLLFLGDLHDEQLARLADAEKKDKKH</sequence>
<name>A0A1W0WYJ8_HYPEX</name>
<evidence type="ECO:0000256" key="1">
    <source>
        <dbReference type="SAM" id="Phobius"/>
    </source>
</evidence>
<comment type="caution">
    <text evidence="2">The sequence shown here is derived from an EMBL/GenBank/DDBJ whole genome shotgun (WGS) entry which is preliminary data.</text>
</comment>
<organism evidence="2 3">
    <name type="scientific">Hypsibius exemplaris</name>
    <name type="common">Freshwater tardigrade</name>
    <dbReference type="NCBI Taxonomy" id="2072580"/>
    <lineage>
        <taxon>Eukaryota</taxon>
        <taxon>Metazoa</taxon>
        <taxon>Ecdysozoa</taxon>
        <taxon>Tardigrada</taxon>
        <taxon>Eutardigrada</taxon>
        <taxon>Parachela</taxon>
        <taxon>Hypsibioidea</taxon>
        <taxon>Hypsibiidae</taxon>
        <taxon>Hypsibius</taxon>
    </lineage>
</organism>
<protein>
    <submittedName>
        <fullName evidence="2">Inner membrane protein YjdF</fullName>
    </submittedName>
</protein>
<keyword evidence="1" id="KW-1133">Transmembrane helix</keyword>
<evidence type="ECO:0000313" key="3">
    <source>
        <dbReference type="Proteomes" id="UP000192578"/>
    </source>
</evidence>
<keyword evidence="1" id="KW-0812">Transmembrane</keyword>
<dbReference type="AlphaFoldDB" id="A0A1W0WYJ8"/>
<dbReference type="PIRSF" id="PIRSF020606">
    <property type="entry name" value="UCP020606"/>
    <property type="match status" value="1"/>
</dbReference>
<dbReference type="Proteomes" id="UP000192578">
    <property type="component" value="Unassembled WGS sequence"/>
</dbReference>
<dbReference type="OrthoDB" id="9999687at2759"/>
<feature type="transmembrane region" description="Helical" evidence="1">
    <location>
        <begin position="135"/>
        <end position="159"/>
    </location>
</feature>
<gene>
    <name evidence="2" type="ORF">BV898_05830</name>
</gene>
<dbReference type="Pfam" id="PF09997">
    <property type="entry name" value="DUF2238"/>
    <property type="match status" value="1"/>
</dbReference>
<proteinExistence type="predicted"/>
<evidence type="ECO:0000313" key="2">
    <source>
        <dbReference type="EMBL" id="OQV20279.1"/>
    </source>
</evidence>
<dbReference type="InterPro" id="IPR014509">
    <property type="entry name" value="YjdF-like"/>
</dbReference>
<feature type="transmembrane region" description="Helical" evidence="1">
    <location>
        <begin position="106"/>
        <end position="123"/>
    </location>
</feature>
<feature type="transmembrane region" description="Helical" evidence="1">
    <location>
        <begin position="12"/>
        <end position="30"/>
    </location>
</feature>
<feature type="transmembrane region" description="Helical" evidence="1">
    <location>
        <begin position="179"/>
        <end position="197"/>
    </location>
</feature>
<dbReference type="InterPro" id="IPR058534">
    <property type="entry name" value="YjdF"/>
</dbReference>
<feature type="transmembrane region" description="Helical" evidence="1">
    <location>
        <begin position="67"/>
        <end position="86"/>
    </location>
</feature>
<accession>A0A1W0WYJ8</accession>
<reference evidence="3" key="1">
    <citation type="submission" date="2017-01" db="EMBL/GenBank/DDBJ databases">
        <title>Comparative genomics of anhydrobiosis in the tardigrade Hypsibius dujardini.</title>
        <authorList>
            <person name="Yoshida Y."/>
            <person name="Koutsovoulos G."/>
            <person name="Laetsch D."/>
            <person name="Stevens L."/>
            <person name="Kumar S."/>
            <person name="Horikawa D."/>
            <person name="Ishino K."/>
            <person name="Komine S."/>
            <person name="Tomita M."/>
            <person name="Blaxter M."/>
            <person name="Arakawa K."/>
        </authorList>
    </citation>
    <scope>NUCLEOTIDE SEQUENCE [LARGE SCALE GENOMIC DNA]</scope>
    <source>
        <strain evidence="3">Z151</strain>
    </source>
</reference>
<keyword evidence="3" id="KW-1185">Reference proteome</keyword>
<dbReference type="EMBL" id="MTYJ01000032">
    <property type="protein sequence ID" value="OQV20279.1"/>
    <property type="molecule type" value="Genomic_DNA"/>
</dbReference>
<keyword evidence="1" id="KW-0472">Membrane</keyword>
<feature type="transmembrane region" description="Helical" evidence="1">
    <location>
        <begin position="36"/>
        <end position="55"/>
    </location>
</feature>